<accession>A0A8E2APT4</accession>
<keyword evidence="4" id="KW-1185">Reference proteome</keyword>
<dbReference type="EMBL" id="KV722446">
    <property type="protein sequence ID" value="OCH88683.1"/>
    <property type="molecule type" value="Genomic_DNA"/>
</dbReference>
<dbReference type="OrthoDB" id="2122982at2759"/>
<dbReference type="Proteomes" id="UP000250043">
    <property type="component" value="Unassembled WGS sequence"/>
</dbReference>
<sequence length="1179" mass="132072">MNNLKALLNRRPSSSQRHDGEARDQPMSPSRTFDADTGNPQIPEMPTFLISPPGAAGAAPAIPPGRRARFADDDALLLKLGAHTSAEDVHRSVTIDQEAPIPVTMLSAEGSTRRLDVPVRAPMYIRRLSTSSVITRAVFSQDGQALCDIVQSRIREINGNTSNTAINTGRRAALAAVPGGKSLNQTVRDINSCVQLFDEQLPGLVDLLDRLAEVHPAAKAAFAVVKTVFEMYLARRENDRRVQILYFRMNEVSGLFKELLTIRSLTEALHNAVTHVAADIKECAEACDAYLKTGNIVKFLKAGAWAKELASFLRRFDKAQSDLTLALSTDANKKLDNLQTSILNIETKFDEMVTILRDKYMTREETALSEELQDSKLGSEQDIERMLKKLLSKDLGGDSKSSGGRGITVVTDQRLESLKAELLQDTKQIIEKNGKEFNLKFDAALRKQTEQLTRTIQDSSNSLFDRITRRFDQATTTLTRGQRRIEQVTESINIPYKKINDPVLRDVWKHMNWAGHAESRQFVMALRDYFNGNLADIKKAASRGDPASQQIVNDEWALAYVGPKWQQRIMEAIDDDASGYVTIAELNKFTDALPSDLGWSLPRWLAYWAIGWQMTATTYLLDIRGILANMLSTLSELLPKNRSLGDQYFDNVWRMVFPLMASLETCFVSTALQSRFEGYVKYEKKLLEDNLKDVQYNVDAVDTLQVNIVGGGRIEKHIFQLTCLLLKKHLEILQGGRYTNLDEDVLEACEDSIQTCMRAVTLRMSDLSDYFQIQERKIDIKSQFETTACGMFKYFNESGDLWTASNVAEYALDRRDRAHSWEEAEEGMSSGGEAQSTRVIDAGMQDDVSTHDYVEGPRHTSTCDACGVAIHSERCICITCWDPEGQVWNSIDFCNKPECLSWDVQADRGIPHTPEHKNMVKVLYFLHINDKPSLLRDAKRFSERCAYHFEEILSTDTSTSESRSDLGDAPSISKPGPQEDDNSEQNSGTHLVATQPVVLGARHPQDLQGGPISVSEDVNTRIISGHDEAKIAEASVENTDTPPRTGSELEEMCIAEGKTAEEVTDWHVYTHPLLRYYHKIPPSTIETARPALSLDEKLIDVHRDIQNNMKVVQDRVEVVQDKMKAVQDNVGGMEAKLEALQNQMCRMEQRLDTLVAKFEGSFVSSDGANRPSNGYAGED</sequence>
<gene>
    <name evidence="3" type="ORF">OBBRIDRAFT_888933</name>
</gene>
<evidence type="ECO:0008006" key="5">
    <source>
        <dbReference type="Google" id="ProtNLM"/>
    </source>
</evidence>
<dbReference type="AlphaFoldDB" id="A0A8E2APT4"/>
<protein>
    <recommendedName>
        <fullName evidence="5">EF-hand domain-containing protein</fullName>
    </recommendedName>
</protein>
<dbReference type="InterPro" id="IPR036537">
    <property type="entry name" value="Adaptor_Cbl_N_dom_sf"/>
</dbReference>
<evidence type="ECO:0000313" key="3">
    <source>
        <dbReference type="EMBL" id="OCH88683.1"/>
    </source>
</evidence>
<evidence type="ECO:0000313" key="4">
    <source>
        <dbReference type="Proteomes" id="UP000250043"/>
    </source>
</evidence>
<organism evidence="3 4">
    <name type="scientific">Obba rivulosa</name>
    <dbReference type="NCBI Taxonomy" id="1052685"/>
    <lineage>
        <taxon>Eukaryota</taxon>
        <taxon>Fungi</taxon>
        <taxon>Dikarya</taxon>
        <taxon>Basidiomycota</taxon>
        <taxon>Agaricomycotina</taxon>
        <taxon>Agaricomycetes</taxon>
        <taxon>Polyporales</taxon>
        <taxon>Gelatoporiaceae</taxon>
        <taxon>Obba</taxon>
    </lineage>
</organism>
<evidence type="ECO:0000256" key="1">
    <source>
        <dbReference type="SAM" id="Coils"/>
    </source>
</evidence>
<name>A0A8E2APT4_9APHY</name>
<dbReference type="Gene3D" id="1.20.930.20">
    <property type="entry name" value="Adaptor protein Cbl, N-terminal domain"/>
    <property type="match status" value="1"/>
</dbReference>
<feature type="region of interest" description="Disordered" evidence="2">
    <location>
        <begin position="956"/>
        <end position="987"/>
    </location>
</feature>
<feature type="region of interest" description="Disordered" evidence="2">
    <location>
        <begin position="1"/>
        <end position="66"/>
    </location>
</feature>
<reference evidence="3 4" key="1">
    <citation type="submission" date="2016-07" db="EMBL/GenBank/DDBJ databases">
        <title>Draft genome of the white-rot fungus Obba rivulosa 3A-2.</title>
        <authorList>
            <consortium name="DOE Joint Genome Institute"/>
            <person name="Miettinen O."/>
            <person name="Riley R."/>
            <person name="Acob R."/>
            <person name="Barry K."/>
            <person name="Cullen D."/>
            <person name="De Vries R."/>
            <person name="Hainaut M."/>
            <person name="Hatakka A."/>
            <person name="Henrissat B."/>
            <person name="Hilden K."/>
            <person name="Kuo R."/>
            <person name="Labutti K."/>
            <person name="Lipzen A."/>
            <person name="Makela M.R."/>
            <person name="Sandor L."/>
            <person name="Spatafora J.W."/>
            <person name="Grigoriev I.V."/>
            <person name="Hibbett D.S."/>
        </authorList>
    </citation>
    <scope>NUCLEOTIDE SEQUENCE [LARGE SCALE GENOMIC DNA]</scope>
    <source>
        <strain evidence="3 4">3A-2</strain>
    </source>
</reference>
<dbReference type="PROSITE" id="PS00018">
    <property type="entry name" value="EF_HAND_1"/>
    <property type="match status" value="1"/>
</dbReference>
<dbReference type="InterPro" id="IPR018247">
    <property type="entry name" value="EF_Hand_1_Ca_BS"/>
</dbReference>
<evidence type="ECO:0000256" key="2">
    <source>
        <dbReference type="SAM" id="MobiDB-lite"/>
    </source>
</evidence>
<dbReference type="GO" id="GO:0007166">
    <property type="term" value="P:cell surface receptor signaling pathway"/>
    <property type="evidence" value="ECO:0007669"/>
    <property type="project" value="InterPro"/>
</dbReference>
<keyword evidence="1" id="KW-0175">Coiled coil</keyword>
<proteinExistence type="predicted"/>
<feature type="coiled-coil region" evidence="1">
    <location>
        <begin position="1109"/>
        <end position="1143"/>
    </location>
</feature>